<evidence type="ECO:0000313" key="1">
    <source>
        <dbReference type="EMBL" id="ABP35466.1"/>
    </source>
</evidence>
<keyword evidence="1" id="KW-0150">Chloroplast</keyword>
<accession>A4QMC9</accession>
<dbReference type="EMBL" id="AY228468">
    <property type="protein sequence ID" value="ABP35466.1"/>
    <property type="molecule type" value="Genomic_DNA"/>
</dbReference>
<keyword evidence="1" id="KW-0934">Plastid</keyword>
<reference evidence="1" key="1">
    <citation type="submission" date="2007-04" db="EMBL/GenBank/DDBJ databases">
        <authorList>
            <person name="Noh E.W."/>
            <person name="Lee J.S."/>
            <person name="Choi Y.I."/>
            <person name="Han M.S."/>
            <person name="Yi Y.S."/>
            <person name="Han S.U."/>
        </authorList>
    </citation>
    <scope>NUCLEOTIDE SEQUENCE</scope>
</reference>
<dbReference type="AlphaFoldDB" id="A4QMC9"/>
<protein>
    <submittedName>
        <fullName evidence="1">ORF58h</fullName>
    </submittedName>
</protein>
<geneLocation type="chloroplast" evidence="1"/>
<proteinExistence type="predicted"/>
<sequence length="58" mass="6838">MINLGMGTISLSIGRNWNTKAFDYPGNPYLQILFVRLFRALNHREEEKLNLFRNGFIH</sequence>
<organism evidence="1">
    <name type="scientific">Pinus koraiensis</name>
    <name type="common">Korean pine</name>
    <dbReference type="NCBI Taxonomy" id="88728"/>
    <lineage>
        <taxon>Eukaryota</taxon>
        <taxon>Viridiplantae</taxon>
        <taxon>Streptophyta</taxon>
        <taxon>Embryophyta</taxon>
        <taxon>Tracheophyta</taxon>
        <taxon>Spermatophyta</taxon>
        <taxon>Pinopsida</taxon>
        <taxon>Pinidae</taxon>
        <taxon>Conifers I</taxon>
        <taxon>Pinales</taxon>
        <taxon>Pinaceae</taxon>
        <taxon>Pinus</taxon>
        <taxon>Pinus subgen. Strobus</taxon>
    </lineage>
</organism>
<name>A4QMC9_PINKO</name>